<feature type="transmembrane region" description="Helical" evidence="1">
    <location>
        <begin position="6"/>
        <end position="28"/>
    </location>
</feature>
<keyword evidence="1" id="KW-0472">Membrane</keyword>
<dbReference type="AlphaFoldDB" id="A0A8J5M8E1"/>
<name>A0A8J5M8E1_9STRA</name>
<keyword evidence="1" id="KW-1133">Transmembrane helix</keyword>
<keyword evidence="3" id="KW-1185">Reference proteome</keyword>
<organism evidence="2 3">
    <name type="scientific">Phytophthora aleatoria</name>
    <dbReference type="NCBI Taxonomy" id="2496075"/>
    <lineage>
        <taxon>Eukaryota</taxon>
        <taxon>Sar</taxon>
        <taxon>Stramenopiles</taxon>
        <taxon>Oomycota</taxon>
        <taxon>Peronosporomycetes</taxon>
        <taxon>Peronosporales</taxon>
        <taxon>Peronosporaceae</taxon>
        <taxon>Phytophthora</taxon>
    </lineage>
</organism>
<proteinExistence type="predicted"/>
<gene>
    <name evidence="2" type="ORF">JG688_00002892</name>
</gene>
<evidence type="ECO:0000313" key="2">
    <source>
        <dbReference type="EMBL" id="KAG6974751.1"/>
    </source>
</evidence>
<protein>
    <submittedName>
        <fullName evidence="2">Uncharacterized protein</fullName>
    </submittedName>
</protein>
<sequence>MVSSGAALSAQQMLLTAWFIVGIIPLILQTRSFLKFVMPHKITETLVVPSDAVKETTNMTELCPALGLQMAQVWWNLETTHYFNLKHGRLCHLVSPQYNCHGRYVIGSERTKAYHTAPSSCANDSFPVDMFFYHGSIGFYSFYEEVAGTYCTIDHTLYGLIDGLGTFDINGWLLAQDTGSYNYRDMDEDVTKCKKAYDEEQPWFSFTKICVFQHTERRIIID</sequence>
<evidence type="ECO:0000313" key="3">
    <source>
        <dbReference type="Proteomes" id="UP000709295"/>
    </source>
</evidence>
<dbReference type="EMBL" id="JAENGY010000081">
    <property type="protein sequence ID" value="KAG6974751.1"/>
    <property type="molecule type" value="Genomic_DNA"/>
</dbReference>
<comment type="caution">
    <text evidence="2">The sequence shown here is derived from an EMBL/GenBank/DDBJ whole genome shotgun (WGS) entry which is preliminary data.</text>
</comment>
<evidence type="ECO:0000256" key="1">
    <source>
        <dbReference type="SAM" id="Phobius"/>
    </source>
</evidence>
<accession>A0A8J5M8E1</accession>
<dbReference type="Proteomes" id="UP000709295">
    <property type="component" value="Unassembled WGS sequence"/>
</dbReference>
<reference evidence="2" key="1">
    <citation type="submission" date="2021-01" db="EMBL/GenBank/DDBJ databases">
        <title>Phytophthora aleatoria, a newly-described species from Pinus radiata is distinct from Phytophthora cactorum isolates based on comparative genomics.</title>
        <authorList>
            <person name="Mcdougal R."/>
            <person name="Panda P."/>
            <person name="Williams N."/>
            <person name="Studholme D.J."/>
        </authorList>
    </citation>
    <scope>NUCLEOTIDE SEQUENCE</scope>
    <source>
        <strain evidence="2">NZFS 4037</strain>
    </source>
</reference>
<keyword evidence="1" id="KW-0812">Transmembrane</keyword>